<evidence type="ECO:0000313" key="4">
    <source>
        <dbReference type="Proteomes" id="UP000663864"/>
    </source>
</evidence>
<dbReference type="Proteomes" id="UP000663864">
    <property type="component" value="Unassembled WGS sequence"/>
</dbReference>
<feature type="compositionally biased region" description="Polar residues" evidence="1">
    <location>
        <begin position="65"/>
        <end position="77"/>
    </location>
</feature>
<accession>A0A815GGR4</accession>
<dbReference type="EMBL" id="CAJNOT010002718">
    <property type="protein sequence ID" value="CAF1338615.1"/>
    <property type="molecule type" value="Genomic_DNA"/>
</dbReference>
<reference evidence="2" key="1">
    <citation type="submission" date="2021-02" db="EMBL/GenBank/DDBJ databases">
        <authorList>
            <person name="Nowell W R."/>
        </authorList>
    </citation>
    <scope>NUCLEOTIDE SEQUENCE</scope>
</reference>
<organism evidence="2 4">
    <name type="scientific">Rotaria sordida</name>
    <dbReference type="NCBI Taxonomy" id="392033"/>
    <lineage>
        <taxon>Eukaryota</taxon>
        <taxon>Metazoa</taxon>
        <taxon>Spiralia</taxon>
        <taxon>Gnathifera</taxon>
        <taxon>Rotifera</taxon>
        <taxon>Eurotatoria</taxon>
        <taxon>Bdelloidea</taxon>
        <taxon>Philodinida</taxon>
        <taxon>Philodinidae</taxon>
        <taxon>Rotaria</taxon>
    </lineage>
</organism>
<dbReference type="AlphaFoldDB" id="A0A815GGR4"/>
<feature type="compositionally biased region" description="Polar residues" evidence="1">
    <location>
        <begin position="20"/>
        <end position="42"/>
    </location>
</feature>
<evidence type="ECO:0000313" key="3">
    <source>
        <dbReference type="EMBL" id="CAF3906787.1"/>
    </source>
</evidence>
<feature type="region of interest" description="Disordered" evidence="1">
    <location>
        <begin position="20"/>
        <end position="77"/>
    </location>
</feature>
<name>A0A815GGR4_9BILA</name>
<sequence length="89" mass="9673">HNLQTSNKHLIFIVSKPFKISSSDQQSSYNRDTVQQPGSSSWEDAEGTGTGGQSGSQRYEGSSDAGLSNQAGQNNSNRDLGKFMILFLF</sequence>
<evidence type="ECO:0000313" key="2">
    <source>
        <dbReference type="EMBL" id="CAF1338615.1"/>
    </source>
</evidence>
<dbReference type="EMBL" id="CAJOBD010002768">
    <property type="protein sequence ID" value="CAF3906787.1"/>
    <property type="molecule type" value="Genomic_DNA"/>
</dbReference>
<feature type="non-terminal residue" evidence="2">
    <location>
        <position position="1"/>
    </location>
</feature>
<evidence type="ECO:0000256" key="1">
    <source>
        <dbReference type="SAM" id="MobiDB-lite"/>
    </source>
</evidence>
<gene>
    <name evidence="3" type="ORF">JBS370_LOCUS21178</name>
    <name evidence="2" type="ORF">ZHD862_LOCUS29922</name>
</gene>
<protein>
    <submittedName>
        <fullName evidence="2">Uncharacterized protein</fullName>
    </submittedName>
</protein>
<proteinExistence type="predicted"/>
<dbReference type="Proteomes" id="UP000663836">
    <property type="component" value="Unassembled WGS sequence"/>
</dbReference>
<comment type="caution">
    <text evidence="2">The sequence shown here is derived from an EMBL/GenBank/DDBJ whole genome shotgun (WGS) entry which is preliminary data.</text>
</comment>